<dbReference type="EnsemblMetazoa" id="XM_021059126.2">
    <property type="protein sequence ID" value="XP_020914785.1"/>
    <property type="gene ID" value="LOC110252320"/>
</dbReference>
<evidence type="ECO:0000256" key="5">
    <source>
        <dbReference type="ARBA" id="ARBA00023274"/>
    </source>
</evidence>
<accession>A0A913Y4X3</accession>
<dbReference type="PANTHER" id="PTHR12899">
    <property type="entry name" value="39S RIBOSOMAL PROTEIN L18, MITOCHONDRIAL"/>
    <property type="match status" value="1"/>
</dbReference>
<organism evidence="8 9">
    <name type="scientific">Exaiptasia diaphana</name>
    <name type="common">Tropical sea anemone</name>
    <name type="synonym">Aiptasia pulchella</name>
    <dbReference type="NCBI Taxonomy" id="2652724"/>
    <lineage>
        <taxon>Eukaryota</taxon>
        <taxon>Metazoa</taxon>
        <taxon>Cnidaria</taxon>
        <taxon>Anthozoa</taxon>
        <taxon>Hexacorallia</taxon>
        <taxon>Actiniaria</taxon>
        <taxon>Aiptasiidae</taxon>
        <taxon>Exaiptasia</taxon>
    </lineage>
</organism>
<protein>
    <recommendedName>
        <fullName evidence="6">Large ribosomal subunit protein uL18m</fullName>
    </recommendedName>
    <alternativeName>
        <fullName evidence="7">39S ribosomal protein L18, mitochondrial</fullName>
    </alternativeName>
</protein>
<dbReference type="Gene3D" id="3.30.420.80">
    <property type="entry name" value="Ribosomal protein S11"/>
    <property type="match status" value="1"/>
</dbReference>
<dbReference type="InterPro" id="IPR057268">
    <property type="entry name" value="Ribosomal_L18"/>
</dbReference>
<evidence type="ECO:0000256" key="2">
    <source>
        <dbReference type="ARBA" id="ARBA00007116"/>
    </source>
</evidence>
<dbReference type="Pfam" id="PF00861">
    <property type="entry name" value="Ribosomal_L18p"/>
    <property type="match status" value="1"/>
</dbReference>
<dbReference type="Proteomes" id="UP000887567">
    <property type="component" value="Unplaced"/>
</dbReference>
<reference evidence="8" key="1">
    <citation type="submission" date="2022-11" db="UniProtKB">
        <authorList>
            <consortium name="EnsemblMetazoa"/>
        </authorList>
    </citation>
    <scope>IDENTIFICATION</scope>
</reference>
<evidence type="ECO:0000256" key="6">
    <source>
        <dbReference type="ARBA" id="ARBA00069051"/>
    </source>
</evidence>
<evidence type="ECO:0000313" key="8">
    <source>
        <dbReference type="EnsemblMetazoa" id="XP_020914785.1"/>
    </source>
</evidence>
<dbReference type="KEGG" id="epa:110252320"/>
<evidence type="ECO:0000313" key="9">
    <source>
        <dbReference type="Proteomes" id="UP000887567"/>
    </source>
</evidence>
<sequence length="226" mass="25806">MAAIRAKLFVQNRPQNILNSVIKTKINASSIIRSSALICRCINASAQENVESKIPASSCQPVKTHFTNRNPRNVEYEGKNKPRGYGTQFSRRDFYNKLNFVITNRHIKAYVQHNSGTVLISASTTEFPITKQLYKTTDTTAAVNIGRVLADRCLEAGFTRVCWEPRWVDKHKKRVKAFTTAVQKGGLTLNEPRAVIPLQNFYSDFTPRKAKKKWKKMPNSEKRKFI</sequence>
<name>A0A913Y4X3_EXADI</name>
<dbReference type="GO" id="GO:0008097">
    <property type="term" value="F:5S rRNA binding"/>
    <property type="evidence" value="ECO:0007669"/>
    <property type="project" value="TreeGrafter"/>
</dbReference>
<keyword evidence="5" id="KW-0687">Ribonucleoprotein</keyword>
<comment type="similarity">
    <text evidence="2">Belongs to the universal ribosomal protein uL18 family.</text>
</comment>
<dbReference type="InterPro" id="IPR036967">
    <property type="entry name" value="Ribosomal_uS11_sf"/>
</dbReference>
<evidence type="ECO:0000256" key="7">
    <source>
        <dbReference type="ARBA" id="ARBA00082661"/>
    </source>
</evidence>
<dbReference type="GO" id="GO:0005743">
    <property type="term" value="C:mitochondrial inner membrane"/>
    <property type="evidence" value="ECO:0007669"/>
    <property type="project" value="UniProtKB-ARBA"/>
</dbReference>
<dbReference type="GO" id="GO:0003735">
    <property type="term" value="F:structural constituent of ribosome"/>
    <property type="evidence" value="ECO:0007669"/>
    <property type="project" value="InterPro"/>
</dbReference>
<dbReference type="GO" id="GO:0006412">
    <property type="term" value="P:translation"/>
    <property type="evidence" value="ECO:0007669"/>
    <property type="project" value="InterPro"/>
</dbReference>
<dbReference type="OMA" id="PINYFPE"/>
<dbReference type="RefSeq" id="XP_020914785.1">
    <property type="nucleotide sequence ID" value="XM_021059126.2"/>
</dbReference>
<dbReference type="GeneID" id="110252320"/>
<keyword evidence="4" id="KW-0496">Mitochondrion</keyword>
<dbReference type="InterPro" id="IPR005484">
    <property type="entry name" value="Ribosomal_uL18_bac/plant/anim"/>
</dbReference>
<proteinExistence type="inferred from homology"/>
<dbReference type="CDD" id="cd00432">
    <property type="entry name" value="Ribosomal_L18_L5e"/>
    <property type="match status" value="1"/>
</dbReference>
<dbReference type="GO" id="GO:1990904">
    <property type="term" value="C:ribonucleoprotein complex"/>
    <property type="evidence" value="ECO:0007669"/>
    <property type="project" value="UniProtKB-KW"/>
</dbReference>
<dbReference type="AlphaFoldDB" id="A0A913Y4X3"/>
<evidence type="ECO:0000256" key="4">
    <source>
        <dbReference type="ARBA" id="ARBA00023128"/>
    </source>
</evidence>
<dbReference type="FunFam" id="3.30.420.80:FF:000005">
    <property type="entry name" value="39S ribosomal protein L18, mitochondrial"/>
    <property type="match status" value="1"/>
</dbReference>
<dbReference type="PANTHER" id="PTHR12899:SF3">
    <property type="entry name" value="LARGE RIBOSOMAL SUBUNIT PROTEIN UL18M"/>
    <property type="match status" value="1"/>
</dbReference>
<keyword evidence="3" id="KW-0689">Ribosomal protein</keyword>
<dbReference type="GO" id="GO:0005840">
    <property type="term" value="C:ribosome"/>
    <property type="evidence" value="ECO:0007669"/>
    <property type="project" value="UniProtKB-KW"/>
</dbReference>
<dbReference type="OrthoDB" id="1932324at2759"/>
<dbReference type="SUPFAM" id="SSF53137">
    <property type="entry name" value="Translational machinery components"/>
    <property type="match status" value="1"/>
</dbReference>
<keyword evidence="9" id="KW-1185">Reference proteome</keyword>
<comment type="subcellular location">
    <subcellularLocation>
        <location evidence="1">Mitochondrion</location>
    </subcellularLocation>
</comment>
<evidence type="ECO:0000256" key="1">
    <source>
        <dbReference type="ARBA" id="ARBA00004173"/>
    </source>
</evidence>
<evidence type="ECO:0000256" key="3">
    <source>
        <dbReference type="ARBA" id="ARBA00022980"/>
    </source>
</evidence>